<dbReference type="InterPro" id="IPR036691">
    <property type="entry name" value="Endo/exonu/phosph_ase_sf"/>
</dbReference>
<protein>
    <recommendedName>
        <fullName evidence="3">Endonuclease/exonuclease/phosphatase domain-containing protein</fullName>
    </recommendedName>
</protein>
<dbReference type="PANTHER" id="PTHR33710:SF79">
    <property type="entry name" value="OS06G0205337 PROTEIN"/>
    <property type="match status" value="1"/>
</dbReference>
<proteinExistence type="predicted"/>
<dbReference type="AlphaFoldDB" id="A0A3P6ENF6"/>
<reference evidence="2" key="1">
    <citation type="submission" date="2018-11" db="EMBL/GenBank/DDBJ databases">
        <authorList>
            <consortium name="Genoscope - CEA"/>
            <person name="William W."/>
        </authorList>
    </citation>
    <scope>NUCLEOTIDE SEQUENCE</scope>
</reference>
<keyword evidence="1" id="KW-1133">Transmembrane helix</keyword>
<evidence type="ECO:0000313" key="2">
    <source>
        <dbReference type="EMBL" id="VDD35175.1"/>
    </source>
</evidence>
<evidence type="ECO:0000256" key="1">
    <source>
        <dbReference type="SAM" id="Phobius"/>
    </source>
</evidence>
<dbReference type="EMBL" id="LR031876">
    <property type="protein sequence ID" value="VDD35175.1"/>
    <property type="molecule type" value="Genomic_DNA"/>
</dbReference>
<evidence type="ECO:0008006" key="3">
    <source>
        <dbReference type="Google" id="ProtNLM"/>
    </source>
</evidence>
<feature type="transmembrane region" description="Helical" evidence="1">
    <location>
        <begin position="6"/>
        <end position="25"/>
    </location>
</feature>
<name>A0A3P6ENF6_BRAOL</name>
<sequence>MLHSLAGNLFITIQTIGWVASGFVIRMRLGYVWCLAMEVIGRSAGQIPWIIQGDFNVALTSQEHSSFMNTRVDRNAIKDFQDVVLKCDMMDIAQVGPTFTWTNCQAENPISKKLDRVMVNSSWINAFPQSFATFESGGVSDHLRMHIQLRDMSPSNAKPFKFFTNLTSHPRFLEVVGRIWHEAPPLFHSRAALGKLQEKLKALKIEMRGLNRDFYGDLPERVKMAFEDLCAKQTEAMQSPQTSTFEAASNAWEHWHHISGIEEQFYYQKSRVQWLGLGDRNSRFFHKVTQSRNLRNTIRRIVTSDGRILTIPSEIKREAADHFKTFLNGSHQVEMRTSHEELITIYFI</sequence>
<keyword evidence="1" id="KW-0812">Transmembrane</keyword>
<dbReference type="PANTHER" id="PTHR33710">
    <property type="entry name" value="BNAC02G09200D PROTEIN"/>
    <property type="match status" value="1"/>
</dbReference>
<accession>A0A3P6ENF6</accession>
<dbReference type="Gene3D" id="3.60.10.10">
    <property type="entry name" value="Endonuclease/exonuclease/phosphatase"/>
    <property type="match status" value="1"/>
</dbReference>
<gene>
    <name evidence="2" type="ORF">BOLC7T40735H</name>
</gene>
<dbReference type="SUPFAM" id="SSF56219">
    <property type="entry name" value="DNase I-like"/>
    <property type="match status" value="1"/>
</dbReference>
<organism evidence="2">
    <name type="scientific">Brassica oleracea</name>
    <name type="common">Wild cabbage</name>
    <dbReference type="NCBI Taxonomy" id="3712"/>
    <lineage>
        <taxon>Eukaryota</taxon>
        <taxon>Viridiplantae</taxon>
        <taxon>Streptophyta</taxon>
        <taxon>Embryophyta</taxon>
        <taxon>Tracheophyta</taxon>
        <taxon>Spermatophyta</taxon>
        <taxon>Magnoliopsida</taxon>
        <taxon>eudicotyledons</taxon>
        <taxon>Gunneridae</taxon>
        <taxon>Pentapetalae</taxon>
        <taxon>rosids</taxon>
        <taxon>malvids</taxon>
        <taxon>Brassicales</taxon>
        <taxon>Brassicaceae</taxon>
        <taxon>Brassiceae</taxon>
        <taxon>Brassica</taxon>
    </lineage>
</organism>
<keyword evidence="1" id="KW-0472">Membrane</keyword>